<accession>A0A1H3XX82</accession>
<evidence type="ECO:0000259" key="2">
    <source>
        <dbReference type="Pfam" id="PF25583"/>
    </source>
</evidence>
<organism evidence="3 4">
    <name type="scientific">Xylanibacter ruminicola</name>
    <name type="common">Prevotella ruminicola</name>
    <dbReference type="NCBI Taxonomy" id="839"/>
    <lineage>
        <taxon>Bacteria</taxon>
        <taxon>Pseudomonadati</taxon>
        <taxon>Bacteroidota</taxon>
        <taxon>Bacteroidia</taxon>
        <taxon>Bacteroidales</taxon>
        <taxon>Prevotellaceae</taxon>
        <taxon>Xylanibacter</taxon>
    </lineage>
</organism>
<dbReference type="PANTHER" id="PTHR34580">
    <property type="match status" value="1"/>
</dbReference>
<dbReference type="EMBL" id="FNRF01000001">
    <property type="protein sequence ID" value="SEA04006.1"/>
    <property type="molecule type" value="Genomic_DNA"/>
</dbReference>
<dbReference type="RefSeq" id="WP_074760011.1">
    <property type="nucleotide sequence ID" value="NZ_FNRF01000001.1"/>
</dbReference>
<dbReference type="PANTHER" id="PTHR34580:SF9">
    <property type="entry name" value="SLL5097 PROTEIN"/>
    <property type="match status" value="1"/>
</dbReference>
<dbReference type="PROSITE" id="PS52050">
    <property type="entry name" value="WYL"/>
    <property type="match status" value="1"/>
</dbReference>
<dbReference type="InterPro" id="IPR026881">
    <property type="entry name" value="WYL_dom"/>
</dbReference>
<feature type="domain" description="WCX" evidence="2">
    <location>
        <begin position="220"/>
        <end position="296"/>
    </location>
</feature>
<feature type="domain" description="WYL" evidence="1">
    <location>
        <begin position="119"/>
        <end position="188"/>
    </location>
</feature>
<reference evidence="3 4" key="1">
    <citation type="submission" date="2016-10" db="EMBL/GenBank/DDBJ databases">
        <authorList>
            <person name="de Groot N.N."/>
        </authorList>
    </citation>
    <scope>NUCLEOTIDE SEQUENCE [LARGE SCALE GENOMIC DNA]</scope>
    <source>
        <strain evidence="3 4">D31d</strain>
    </source>
</reference>
<name>A0A1H3XX82_XYLRU</name>
<dbReference type="InterPro" id="IPR051534">
    <property type="entry name" value="CBASS_pafABC_assoc_protein"/>
</dbReference>
<dbReference type="InterPro" id="IPR057727">
    <property type="entry name" value="WCX_dom"/>
</dbReference>
<evidence type="ECO:0000313" key="3">
    <source>
        <dbReference type="EMBL" id="SEA04006.1"/>
    </source>
</evidence>
<dbReference type="Pfam" id="PF25583">
    <property type="entry name" value="WCX"/>
    <property type="match status" value="1"/>
</dbReference>
<gene>
    <name evidence="3" type="ORF">SAMN05216462_0411</name>
</gene>
<evidence type="ECO:0000313" key="4">
    <source>
        <dbReference type="Proteomes" id="UP000182257"/>
    </source>
</evidence>
<protein>
    <submittedName>
        <fullName evidence="3">WYL domain-containing protein</fullName>
    </submittedName>
</protein>
<dbReference type="AlphaFoldDB" id="A0A1H3XX82"/>
<sequence length="305" mass="36317">MAKNLLNKYVWLVETIYKAKRITFEEINEKWLDNDMSEGVELALRTFHKWRIAVEEMFGLVIECERKGGYHYYIENASEIKSGSLRSWLLSTISVSNLLIENQNMKDRILLEDVPSGQEYLSTIIEAMKKNNVIRITYQSYWREESNTFNIEPYCVKLFKQRWYLLAWNPYYQRLMIYAVDRIYDVEVLKDQKFKMIDDFDPSDFFENFYGIIANTDAKPQTIKLKVSAGQANYLRSLPLHSTQKEIERSGEYSIFQLRLCPEFDFQQEVLSMGEDIEVLEPIWLRKEIAGKIKRMWNKYNTNEG</sequence>
<evidence type="ECO:0000259" key="1">
    <source>
        <dbReference type="Pfam" id="PF13280"/>
    </source>
</evidence>
<dbReference type="OrthoDB" id="43316at2"/>
<dbReference type="Pfam" id="PF13280">
    <property type="entry name" value="WYL"/>
    <property type="match status" value="1"/>
</dbReference>
<dbReference type="Proteomes" id="UP000182257">
    <property type="component" value="Unassembled WGS sequence"/>
</dbReference>
<proteinExistence type="predicted"/>